<dbReference type="Gene3D" id="1.10.10.10">
    <property type="entry name" value="Winged helix-like DNA-binding domain superfamily/Winged helix DNA-binding domain"/>
    <property type="match status" value="1"/>
</dbReference>
<dbReference type="InterPro" id="IPR005119">
    <property type="entry name" value="LysR_subst-bd"/>
</dbReference>
<keyword evidence="2" id="KW-0805">Transcription regulation</keyword>
<evidence type="ECO:0000259" key="5">
    <source>
        <dbReference type="PROSITE" id="PS50931"/>
    </source>
</evidence>
<dbReference type="Pfam" id="PF00126">
    <property type="entry name" value="HTH_1"/>
    <property type="match status" value="1"/>
</dbReference>
<dbReference type="RefSeq" id="WP_340337635.1">
    <property type="nucleotide sequence ID" value="NZ_JBBKZS010000011.1"/>
</dbReference>
<organism evidence="6 7">
    <name type="scientific">Variovorax robiniae</name>
    <dbReference type="NCBI Taxonomy" id="1836199"/>
    <lineage>
        <taxon>Bacteria</taxon>
        <taxon>Pseudomonadati</taxon>
        <taxon>Pseudomonadota</taxon>
        <taxon>Betaproteobacteria</taxon>
        <taxon>Burkholderiales</taxon>
        <taxon>Comamonadaceae</taxon>
        <taxon>Variovorax</taxon>
    </lineage>
</organism>
<dbReference type="EMBL" id="JBBKZS010000011">
    <property type="protein sequence ID" value="MEJ8857569.1"/>
    <property type="molecule type" value="Genomic_DNA"/>
</dbReference>
<dbReference type="InterPro" id="IPR000847">
    <property type="entry name" value="LysR_HTH_N"/>
</dbReference>
<dbReference type="PANTHER" id="PTHR30126:SF97">
    <property type="entry name" value="HTH-TYPE TRANSCRIPTIONAL REGULATOR ABGR"/>
    <property type="match status" value="1"/>
</dbReference>
<dbReference type="SUPFAM" id="SSF46785">
    <property type="entry name" value="Winged helix' DNA-binding domain"/>
    <property type="match status" value="1"/>
</dbReference>
<keyword evidence="4" id="KW-0804">Transcription</keyword>
<accession>A0ABU8XEW7</accession>
<evidence type="ECO:0000313" key="7">
    <source>
        <dbReference type="Proteomes" id="UP001367030"/>
    </source>
</evidence>
<dbReference type="PRINTS" id="PR00039">
    <property type="entry name" value="HTHLYSR"/>
</dbReference>
<dbReference type="Proteomes" id="UP001367030">
    <property type="component" value="Unassembled WGS sequence"/>
</dbReference>
<dbReference type="PANTHER" id="PTHR30126">
    <property type="entry name" value="HTH-TYPE TRANSCRIPTIONAL REGULATOR"/>
    <property type="match status" value="1"/>
</dbReference>
<evidence type="ECO:0000256" key="3">
    <source>
        <dbReference type="ARBA" id="ARBA00023125"/>
    </source>
</evidence>
<dbReference type="PROSITE" id="PS50931">
    <property type="entry name" value="HTH_LYSR"/>
    <property type="match status" value="1"/>
</dbReference>
<comment type="caution">
    <text evidence="6">The sequence shown here is derived from an EMBL/GenBank/DDBJ whole genome shotgun (WGS) entry which is preliminary data.</text>
</comment>
<evidence type="ECO:0000256" key="2">
    <source>
        <dbReference type="ARBA" id="ARBA00023015"/>
    </source>
</evidence>
<dbReference type="SUPFAM" id="SSF53850">
    <property type="entry name" value="Periplasmic binding protein-like II"/>
    <property type="match status" value="1"/>
</dbReference>
<sequence length="296" mass="31363">MQDKDRLLRTFLVVAQSGSLRKAADMLDLTPPAVSKQISALEAWLGSALFTRDGRGMMVTPLGHRLAERAGSGFGQLDAALDDARASAHAPRSVSIATVNTLAAYLVPKVLASLRESNPLLTARVDNASAPDVVEHVTRGQSDLGLVYDMAVDTDAVRMRRLYVEELSAYCAASALPASVHSLSAAELATHPFVAPPRPYAMRRVLERELPGPLNVAAEANSVSVLLDLAAIGIGMALLPSALPDFMIAPRGLRRLSISGAKLGRQVALIHRPDARPGKAIEAALQAIEAYAARLA</sequence>
<dbReference type="Gene3D" id="3.40.190.290">
    <property type="match status" value="1"/>
</dbReference>
<keyword evidence="3" id="KW-0238">DNA-binding</keyword>
<evidence type="ECO:0000313" key="6">
    <source>
        <dbReference type="EMBL" id="MEJ8857569.1"/>
    </source>
</evidence>
<keyword evidence="7" id="KW-1185">Reference proteome</keyword>
<feature type="domain" description="HTH lysR-type" evidence="5">
    <location>
        <begin position="6"/>
        <end position="60"/>
    </location>
</feature>
<protein>
    <submittedName>
        <fullName evidence="6">LysR family transcriptional regulator</fullName>
    </submittedName>
</protein>
<dbReference type="CDD" id="cd05466">
    <property type="entry name" value="PBP2_LTTR_substrate"/>
    <property type="match status" value="1"/>
</dbReference>
<dbReference type="InterPro" id="IPR036390">
    <property type="entry name" value="WH_DNA-bd_sf"/>
</dbReference>
<dbReference type="InterPro" id="IPR036388">
    <property type="entry name" value="WH-like_DNA-bd_sf"/>
</dbReference>
<evidence type="ECO:0000256" key="1">
    <source>
        <dbReference type="ARBA" id="ARBA00009437"/>
    </source>
</evidence>
<comment type="similarity">
    <text evidence="1">Belongs to the LysR transcriptional regulatory family.</text>
</comment>
<proteinExistence type="inferred from homology"/>
<reference evidence="6 7" key="1">
    <citation type="submission" date="2024-03" db="EMBL/GenBank/DDBJ databases">
        <title>Novel species of the genus Variovorax.</title>
        <authorList>
            <person name="Liu Q."/>
            <person name="Xin Y.-H."/>
        </authorList>
    </citation>
    <scope>NUCLEOTIDE SEQUENCE [LARGE SCALE GENOMIC DNA]</scope>
    <source>
        <strain evidence="6 7">KACC 18901</strain>
    </source>
</reference>
<evidence type="ECO:0000256" key="4">
    <source>
        <dbReference type="ARBA" id="ARBA00023163"/>
    </source>
</evidence>
<dbReference type="Pfam" id="PF03466">
    <property type="entry name" value="LysR_substrate"/>
    <property type="match status" value="1"/>
</dbReference>
<name>A0ABU8XEW7_9BURK</name>
<gene>
    <name evidence="6" type="ORF">WKW79_23560</name>
</gene>